<accession>A0A8H2I0H3</accession>
<dbReference type="AlphaFoldDB" id="A0A8H2I0H3"/>
<proteinExistence type="predicted"/>
<sequence>MYFGLLNDLWCKVFEDLDVEYEEEEGYYEEVEVEIDEEDEEIGLLGEDIFEMDEKKILEKFGVFG</sequence>
<comment type="caution">
    <text evidence="1">The sequence shown here is derived from an EMBL/GenBank/DDBJ whole genome shotgun (WGS) entry which is preliminary data.</text>
</comment>
<protein>
    <submittedName>
        <fullName evidence="1">Uncharacterized protein</fullName>
    </submittedName>
</protein>
<name>A0A8H2I0H3_ORBOL</name>
<reference evidence="1 2" key="1">
    <citation type="submission" date="2019-03" db="EMBL/GenBank/DDBJ databases">
        <title>Nematode-trapping fungi genome.</title>
        <authorList>
            <person name="Vidal-Diez De Ulzurrun G."/>
        </authorList>
    </citation>
    <scope>NUCLEOTIDE SEQUENCE [LARGE SCALE GENOMIC DNA]</scope>
    <source>
        <strain evidence="1 2">TWF154</strain>
    </source>
</reference>
<evidence type="ECO:0000313" key="2">
    <source>
        <dbReference type="Proteomes" id="UP000297595"/>
    </source>
</evidence>
<evidence type="ECO:0000313" key="1">
    <source>
        <dbReference type="EMBL" id="TGJ75137.1"/>
    </source>
</evidence>
<gene>
    <name evidence="1" type="ORF">EYR41_002082</name>
</gene>
<dbReference type="EMBL" id="SOZJ01000001">
    <property type="protein sequence ID" value="TGJ75137.1"/>
    <property type="molecule type" value="Genomic_DNA"/>
</dbReference>
<dbReference type="Proteomes" id="UP000297595">
    <property type="component" value="Unassembled WGS sequence"/>
</dbReference>
<organism evidence="1 2">
    <name type="scientific">Orbilia oligospora</name>
    <name type="common">Nematode-trapping fungus</name>
    <name type="synonym">Arthrobotrys oligospora</name>
    <dbReference type="NCBI Taxonomy" id="2813651"/>
    <lineage>
        <taxon>Eukaryota</taxon>
        <taxon>Fungi</taxon>
        <taxon>Dikarya</taxon>
        <taxon>Ascomycota</taxon>
        <taxon>Pezizomycotina</taxon>
        <taxon>Orbiliomycetes</taxon>
        <taxon>Orbiliales</taxon>
        <taxon>Orbiliaceae</taxon>
        <taxon>Orbilia</taxon>
    </lineage>
</organism>